<feature type="domain" description="KTSC" evidence="1">
    <location>
        <begin position="13"/>
        <end position="66"/>
    </location>
</feature>
<sequence>MSIERKPIRRGGIRSAGYDRGARILEIEFDNGSIVQHSGVGEEIARRFLASGSPVSYYRDTIEDEYTSKRVK</sequence>
<evidence type="ECO:0000313" key="2">
    <source>
        <dbReference type="EMBL" id="NMF97054.1"/>
    </source>
</evidence>
<reference evidence="2 3" key="1">
    <citation type="submission" date="2019-12" db="EMBL/GenBank/DDBJ databases">
        <title>Comparative genomics gives insights into the taxonomy of the Azoarcus-Aromatoleum group and reveals separate origins of nif in the plant-associated Azoarcus and non-plant-associated Aromatoleum sub-groups.</title>
        <authorList>
            <person name="Lafos M."/>
            <person name="Maluk M."/>
            <person name="Batista M."/>
            <person name="Junghare M."/>
            <person name="Carmona M."/>
            <person name="Faoro H."/>
            <person name="Cruz L.M."/>
            <person name="Battistoni F."/>
            <person name="De Souza E."/>
            <person name="Pedrosa F."/>
            <person name="Chen W.-M."/>
            <person name="Poole P.S."/>
            <person name="Dixon R.A."/>
            <person name="James E.K."/>
        </authorList>
    </citation>
    <scope>NUCLEOTIDE SEQUENCE [LARGE SCALE GENOMIC DNA]</scope>
    <source>
        <strain evidence="2 3">T</strain>
    </source>
</reference>
<accession>A0ABX1NCQ4</accession>
<proteinExistence type="predicted"/>
<dbReference type="RefSeq" id="WP_169138770.1">
    <property type="nucleotide sequence ID" value="NZ_WTVS01000010.1"/>
</dbReference>
<protein>
    <submittedName>
        <fullName evidence="2">KTSC domain-containing protein</fullName>
    </submittedName>
</protein>
<organism evidence="2 3">
    <name type="scientific">Aromatoleum toluolicum</name>
    <dbReference type="NCBI Taxonomy" id="90060"/>
    <lineage>
        <taxon>Bacteria</taxon>
        <taxon>Pseudomonadati</taxon>
        <taxon>Pseudomonadota</taxon>
        <taxon>Betaproteobacteria</taxon>
        <taxon>Rhodocyclales</taxon>
        <taxon>Rhodocyclaceae</taxon>
        <taxon>Aromatoleum</taxon>
    </lineage>
</organism>
<dbReference type="EMBL" id="WTVS01000010">
    <property type="protein sequence ID" value="NMF97054.1"/>
    <property type="molecule type" value="Genomic_DNA"/>
</dbReference>
<comment type="caution">
    <text evidence="2">The sequence shown here is derived from an EMBL/GenBank/DDBJ whole genome shotgun (WGS) entry which is preliminary data.</text>
</comment>
<evidence type="ECO:0000313" key="3">
    <source>
        <dbReference type="Proteomes" id="UP000634522"/>
    </source>
</evidence>
<dbReference type="Pfam" id="PF13619">
    <property type="entry name" value="KTSC"/>
    <property type="match status" value="1"/>
</dbReference>
<name>A0ABX1NCQ4_9RHOO</name>
<gene>
    <name evidence="2" type="ORF">GPA27_06605</name>
</gene>
<dbReference type="InterPro" id="IPR025309">
    <property type="entry name" value="KTSC_dom"/>
</dbReference>
<dbReference type="Proteomes" id="UP000634522">
    <property type="component" value="Unassembled WGS sequence"/>
</dbReference>
<keyword evidence="3" id="KW-1185">Reference proteome</keyword>
<evidence type="ECO:0000259" key="1">
    <source>
        <dbReference type="Pfam" id="PF13619"/>
    </source>
</evidence>